<accession>A0A6P4FQA9</accession>
<dbReference type="Pfam" id="PF01395">
    <property type="entry name" value="PBP_GOBP"/>
    <property type="match status" value="1"/>
</dbReference>
<keyword evidence="1 3" id="KW-0732">Signal</keyword>
<evidence type="ECO:0000313" key="5">
    <source>
        <dbReference type="Proteomes" id="UP001652680"/>
    </source>
</evidence>
<proteinExistence type="predicted"/>
<dbReference type="GO" id="GO:0005549">
    <property type="term" value="F:odorant binding"/>
    <property type="evidence" value="ECO:0007669"/>
    <property type="project" value="InterPro"/>
</dbReference>
<dbReference type="GO" id="GO:0007608">
    <property type="term" value="P:sensory perception of smell"/>
    <property type="evidence" value="ECO:0007669"/>
    <property type="project" value="TreeGrafter"/>
</dbReference>
<reference evidence="5" key="1">
    <citation type="journal article" date="2021" name="Elife">
        <title>Highly contiguous assemblies of 101 drosophilid genomes.</title>
        <authorList>
            <person name="Kim B.Y."/>
            <person name="Wang J.R."/>
            <person name="Miller D.E."/>
            <person name="Barmina O."/>
            <person name="Delaney E."/>
            <person name="Thompson A."/>
            <person name="Comeault A.A."/>
            <person name="Peede D."/>
            <person name="D'Agostino E.R."/>
            <person name="Pelaez J."/>
            <person name="Aguilar J.M."/>
            <person name="Haji D."/>
            <person name="Matsunaga T."/>
            <person name="Armstrong E.E."/>
            <person name="Zych M."/>
            <person name="Ogawa Y."/>
            <person name="Stamenkovic-Radak M."/>
            <person name="Jelic M."/>
            <person name="Veselinovic M.S."/>
            <person name="Tanaskovic M."/>
            <person name="Eric P."/>
            <person name="Gao J.J."/>
            <person name="Katoh T.K."/>
            <person name="Toda M.J."/>
            <person name="Watabe H."/>
            <person name="Watada M."/>
            <person name="Davis J.S."/>
            <person name="Moyle L.C."/>
            <person name="Manoli G."/>
            <person name="Bertolini E."/>
            <person name="Kostal V."/>
            <person name="Hawley R.S."/>
            <person name="Takahashi A."/>
            <person name="Jones C.D."/>
            <person name="Price D.K."/>
            <person name="Whiteman N."/>
            <person name="Kopp A."/>
            <person name="Matute D.R."/>
            <person name="Petrov D.A."/>
        </authorList>
    </citation>
    <scope>NUCLEOTIDE SEQUENCE [LARGE SCALE GENOMIC DNA]</scope>
</reference>
<dbReference type="PANTHER" id="PTHR11857:SF48">
    <property type="entry name" value="GENERAL ODORANT-BINDING PROTEIN 57C-RELATED"/>
    <property type="match status" value="1"/>
</dbReference>
<dbReference type="SMART" id="SM00708">
    <property type="entry name" value="PhBP"/>
    <property type="match status" value="1"/>
</dbReference>
<organism evidence="6">
    <name type="scientific">Drosophila rhopaloa</name>
    <name type="common">Fruit fly</name>
    <dbReference type="NCBI Taxonomy" id="1041015"/>
    <lineage>
        <taxon>Eukaryota</taxon>
        <taxon>Metazoa</taxon>
        <taxon>Ecdysozoa</taxon>
        <taxon>Arthropoda</taxon>
        <taxon>Hexapoda</taxon>
        <taxon>Insecta</taxon>
        <taxon>Pterygota</taxon>
        <taxon>Neoptera</taxon>
        <taxon>Endopterygota</taxon>
        <taxon>Diptera</taxon>
        <taxon>Brachycera</taxon>
        <taxon>Muscomorpha</taxon>
        <taxon>Ephydroidea</taxon>
        <taxon>Drosophilidae</taxon>
        <taxon>Drosophila</taxon>
        <taxon>Sophophora</taxon>
    </lineage>
</organism>
<gene>
    <name evidence="6" type="primary">LOC108053702</name>
    <name evidence="4" type="synonym">108053702</name>
</gene>
<protein>
    <submittedName>
        <fullName evidence="6">General odorant-binding protein 57c</fullName>
    </submittedName>
</protein>
<feature type="chain" id="PRO_5027968914" evidence="3">
    <location>
        <begin position="20"/>
        <end position="152"/>
    </location>
</feature>
<dbReference type="Proteomes" id="UP001652680">
    <property type="component" value="Unassembled WGS sequence"/>
</dbReference>
<evidence type="ECO:0000256" key="3">
    <source>
        <dbReference type="SAM" id="SignalP"/>
    </source>
</evidence>
<evidence type="ECO:0000256" key="1">
    <source>
        <dbReference type="ARBA" id="ARBA00022729"/>
    </source>
</evidence>
<feature type="signal peptide" evidence="3">
    <location>
        <begin position="1"/>
        <end position="19"/>
    </location>
</feature>
<dbReference type="PANTHER" id="PTHR11857">
    <property type="entry name" value="ODORANT BINDING PROTEIN-RELATED"/>
    <property type="match status" value="1"/>
</dbReference>
<evidence type="ECO:0000256" key="2">
    <source>
        <dbReference type="ARBA" id="ARBA00023157"/>
    </source>
</evidence>
<keyword evidence="2" id="KW-1015">Disulfide bond</keyword>
<reference evidence="4" key="3">
    <citation type="submission" date="2025-05" db="UniProtKB">
        <authorList>
            <consortium name="EnsemblMetazoa"/>
        </authorList>
    </citation>
    <scope>IDENTIFICATION</scope>
</reference>
<dbReference type="InterPro" id="IPR036728">
    <property type="entry name" value="PBP_GOBP_sf"/>
</dbReference>
<sequence length="152" mass="17236">MFKLGVIFILATIVVFAQSVPVLEETALVSECLALHNISQAEFQELIDSTSSEEDDIENTERRYKCFVHCLGEKGNILDSNGYLDVDLIDQIEPVSDELREILYDCKQINDGEEDKCEYAFKMVTCLTESLENDEVTEAERNVDVSTNKLNE</sequence>
<dbReference type="InterPro" id="IPR006170">
    <property type="entry name" value="PBP/GOBP"/>
</dbReference>
<evidence type="ECO:0000313" key="6">
    <source>
        <dbReference type="RefSeq" id="XP_016991907.1"/>
    </source>
</evidence>
<dbReference type="RefSeq" id="XP_016991907.1">
    <property type="nucleotide sequence ID" value="XM_017136418.1"/>
</dbReference>
<dbReference type="GO" id="GO:0005615">
    <property type="term" value="C:extracellular space"/>
    <property type="evidence" value="ECO:0007669"/>
    <property type="project" value="TreeGrafter"/>
</dbReference>
<keyword evidence="5" id="KW-1185">Reference proteome</keyword>
<dbReference type="SUPFAM" id="SSF47565">
    <property type="entry name" value="Insect pheromone/odorant-binding proteins"/>
    <property type="match status" value="1"/>
</dbReference>
<dbReference type="Gene3D" id="1.10.238.20">
    <property type="entry name" value="Pheromone/general odorant binding protein domain"/>
    <property type="match status" value="1"/>
</dbReference>
<reference evidence="6" key="2">
    <citation type="submission" date="2025-04" db="UniProtKB">
        <authorList>
            <consortium name="RefSeq"/>
        </authorList>
    </citation>
    <scope>IDENTIFICATION</scope>
</reference>
<dbReference type="GeneID" id="108053702"/>
<dbReference type="AlphaFoldDB" id="A0A6P4FQA9"/>
<name>A0A6P4FQA9_DRORH</name>
<evidence type="ECO:0000313" key="4">
    <source>
        <dbReference type="EnsemblMetazoa" id="XP_016991907.1"/>
    </source>
</evidence>
<dbReference type="CTD" id="37311"/>
<dbReference type="CDD" id="cd23992">
    <property type="entry name" value="PBP_GOBP"/>
    <property type="match status" value="1"/>
</dbReference>
<dbReference type="EnsemblMetazoa" id="XM_017136418.1">
    <property type="protein sequence ID" value="XP_016991907.1"/>
    <property type="gene ID" value="LOC108053702"/>
</dbReference>
<dbReference type="OrthoDB" id="7947612at2759"/>